<dbReference type="Gene3D" id="3.40.50.300">
    <property type="entry name" value="P-loop containing nucleotide triphosphate hydrolases"/>
    <property type="match status" value="1"/>
</dbReference>
<keyword evidence="9 17" id="KW-0812">Transmembrane</keyword>
<evidence type="ECO:0000256" key="7">
    <source>
        <dbReference type="ARBA" id="ARBA00022519"/>
    </source>
</evidence>
<keyword evidence="20" id="KW-0675">Receptor</keyword>
<feature type="transmembrane region" description="Helical" evidence="17">
    <location>
        <begin position="16"/>
        <end position="35"/>
    </location>
</feature>
<dbReference type="SUPFAM" id="SSF52540">
    <property type="entry name" value="P-loop containing nucleoside triphosphate hydrolases"/>
    <property type="match status" value="1"/>
</dbReference>
<dbReference type="NCBIfam" id="TIGR01007">
    <property type="entry name" value="eps_fam"/>
    <property type="match status" value="1"/>
</dbReference>
<keyword evidence="11 20" id="KW-0418">Kinase</keyword>
<evidence type="ECO:0000256" key="2">
    <source>
        <dbReference type="ARBA" id="ARBA00006683"/>
    </source>
</evidence>
<comment type="similarity">
    <text evidence="2">Belongs to the CpsC/CapA family.</text>
</comment>
<evidence type="ECO:0000313" key="21">
    <source>
        <dbReference type="Proteomes" id="UP000199004"/>
    </source>
</evidence>
<reference evidence="20 21" key="1">
    <citation type="submission" date="2016-10" db="EMBL/GenBank/DDBJ databases">
        <authorList>
            <person name="de Groot N.N."/>
        </authorList>
    </citation>
    <scope>NUCLEOTIDE SEQUENCE [LARGE SCALE GENOMIC DNA]</scope>
    <source>
        <strain evidence="20 21">CGMCC 1.11147</strain>
    </source>
</reference>
<evidence type="ECO:0000256" key="1">
    <source>
        <dbReference type="ARBA" id="ARBA00004429"/>
    </source>
</evidence>
<evidence type="ECO:0000256" key="6">
    <source>
        <dbReference type="ARBA" id="ARBA00022475"/>
    </source>
</evidence>
<organism evidence="20 21">
    <name type="scientific">Nocardioides szechwanensis</name>
    <dbReference type="NCBI Taxonomy" id="1005944"/>
    <lineage>
        <taxon>Bacteria</taxon>
        <taxon>Bacillati</taxon>
        <taxon>Actinomycetota</taxon>
        <taxon>Actinomycetes</taxon>
        <taxon>Propionibacteriales</taxon>
        <taxon>Nocardioidaceae</taxon>
        <taxon>Nocardioides</taxon>
    </lineage>
</organism>
<protein>
    <recommendedName>
        <fullName evidence="5">non-specific protein-tyrosine kinase</fullName>
        <ecNumber evidence="5">2.7.10.2</ecNumber>
    </recommendedName>
</protein>
<dbReference type="InterPro" id="IPR005702">
    <property type="entry name" value="Wzc-like_C"/>
</dbReference>
<dbReference type="PANTHER" id="PTHR32309">
    <property type="entry name" value="TYROSINE-PROTEIN KINASE"/>
    <property type="match status" value="1"/>
</dbReference>
<dbReference type="PANTHER" id="PTHR32309:SF13">
    <property type="entry name" value="FERRIC ENTEROBACTIN TRANSPORT PROTEIN FEPE"/>
    <property type="match status" value="1"/>
</dbReference>
<evidence type="ECO:0000256" key="4">
    <source>
        <dbReference type="ARBA" id="ARBA00008883"/>
    </source>
</evidence>
<keyword evidence="14 17" id="KW-0472">Membrane</keyword>
<keyword evidence="8" id="KW-0808">Transferase</keyword>
<evidence type="ECO:0000256" key="14">
    <source>
        <dbReference type="ARBA" id="ARBA00023136"/>
    </source>
</evidence>
<dbReference type="GO" id="GO:0042802">
    <property type="term" value="F:identical protein binding"/>
    <property type="evidence" value="ECO:0007669"/>
    <property type="project" value="UniProtKB-ARBA"/>
</dbReference>
<evidence type="ECO:0000256" key="15">
    <source>
        <dbReference type="ARBA" id="ARBA00023137"/>
    </source>
</evidence>
<evidence type="ECO:0000256" key="16">
    <source>
        <dbReference type="ARBA" id="ARBA00051245"/>
    </source>
</evidence>
<dbReference type="AlphaFoldDB" id="A0A1H0BN68"/>
<keyword evidence="6" id="KW-1003">Cell membrane</keyword>
<feature type="domain" description="Polysaccharide chain length determinant N-terminal" evidence="18">
    <location>
        <begin position="2"/>
        <end position="88"/>
    </location>
</feature>
<keyword evidence="12" id="KW-0067">ATP-binding</keyword>
<evidence type="ECO:0000256" key="13">
    <source>
        <dbReference type="ARBA" id="ARBA00022989"/>
    </source>
</evidence>
<dbReference type="CDD" id="cd05387">
    <property type="entry name" value="BY-kinase"/>
    <property type="match status" value="1"/>
</dbReference>
<dbReference type="EMBL" id="FNIC01000003">
    <property type="protein sequence ID" value="SDN47074.1"/>
    <property type="molecule type" value="Genomic_DNA"/>
</dbReference>
<evidence type="ECO:0000259" key="18">
    <source>
        <dbReference type="Pfam" id="PF02706"/>
    </source>
</evidence>
<dbReference type="Proteomes" id="UP000199004">
    <property type="component" value="Unassembled WGS sequence"/>
</dbReference>
<dbReference type="OrthoDB" id="9812433at2"/>
<name>A0A1H0BN68_9ACTN</name>
<dbReference type="GO" id="GO:0004715">
    <property type="term" value="F:non-membrane spanning protein tyrosine kinase activity"/>
    <property type="evidence" value="ECO:0007669"/>
    <property type="project" value="UniProtKB-EC"/>
</dbReference>
<evidence type="ECO:0000256" key="12">
    <source>
        <dbReference type="ARBA" id="ARBA00022840"/>
    </source>
</evidence>
<evidence type="ECO:0000256" key="17">
    <source>
        <dbReference type="SAM" id="Phobius"/>
    </source>
</evidence>
<keyword evidence="21" id="KW-1185">Reference proteome</keyword>
<evidence type="ECO:0000256" key="9">
    <source>
        <dbReference type="ARBA" id="ARBA00022692"/>
    </source>
</evidence>
<sequence>MELKDYWQTIRRRWKLIVVVFLVCVGAAGFVTWQATPLYSSSARIFVSTTPSDTSDALAGNTFATQRAASYVDLVGTRKLAESVASDLGGSATNDPQDLRDAISAEVVPETVNIVITATDPDPSKARDVAQAYAEAMSDLVADLETPPGKSNALITASIVDNAEVSSSPVSPQPLRNVGLGAILGLLLGMGLAVLRELMDTTLKSAEDIGHVTAAPLLGHINRDPAAVKKLPVKALAESTPWAEAFRVLRTNMQYVDVDNERRVFVVSSSLPAEGKTTTAVNLAITLAMTGERVALVECDLRRPLIARRLGLDDAVGTTSVLIGKVSLNDALQTYEGTDLEVLACGPLPPNPSELLQSQAMGLLIKDLRERFDIVILDAPPLLPVTDAALLSAQADGMLAVVRHGKTTKDQLGHALERVEQVDAKCVGVVVNLAPAKKNRGYGYGYGYSYAPAKAESRKRRN</sequence>
<dbReference type="EC" id="2.7.10.2" evidence="5"/>
<accession>A0A1H0BN68</accession>
<comment type="similarity">
    <text evidence="3">Belongs to the CpsD/CapB family.</text>
</comment>
<evidence type="ECO:0000256" key="3">
    <source>
        <dbReference type="ARBA" id="ARBA00007316"/>
    </source>
</evidence>
<keyword evidence="7" id="KW-0997">Cell inner membrane</keyword>
<dbReference type="FunFam" id="3.40.50.300:FF:000527">
    <property type="entry name" value="Tyrosine-protein kinase etk"/>
    <property type="match status" value="1"/>
</dbReference>
<keyword evidence="10" id="KW-0547">Nucleotide-binding</keyword>
<keyword evidence="13 17" id="KW-1133">Transmembrane helix</keyword>
<dbReference type="GO" id="GO:0005524">
    <property type="term" value="F:ATP binding"/>
    <property type="evidence" value="ECO:0007669"/>
    <property type="project" value="UniProtKB-KW"/>
</dbReference>
<comment type="subcellular location">
    <subcellularLocation>
        <location evidence="1">Cell inner membrane</location>
        <topology evidence="1">Multi-pass membrane protein</topology>
    </subcellularLocation>
</comment>
<dbReference type="Pfam" id="PF13614">
    <property type="entry name" value="AAA_31"/>
    <property type="match status" value="1"/>
</dbReference>
<dbReference type="InterPro" id="IPR025669">
    <property type="entry name" value="AAA_dom"/>
</dbReference>
<dbReference type="InterPro" id="IPR003856">
    <property type="entry name" value="LPS_length_determ_N"/>
</dbReference>
<feature type="domain" description="AAA" evidence="19">
    <location>
        <begin position="275"/>
        <end position="422"/>
    </location>
</feature>
<evidence type="ECO:0000256" key="11">
    <source>
        <dbReference type="ARBA" id="ARBA00022777"/>
    </source>
</evidence>
<dbReference type="InterPro" id="IPR050445">
    <property type="entry name" value="Bact_polysacc_biosynth/exp"/>
</dbReference>
<dbReference type="InterPro" id="IPR027417">
    <property type="entry name" value="P-loop_NTPase"/>
</dbReference>
<evidence type="ECO:0000256" key="5">
    <source>
        <dbReference type="ARBA" id="ARBA00011903"/>
    </source>
</evidence>
<evidence type="ECO:0000259" key="19">
    <source>
        <dbReference type="Pfam" id="PF13614"/>
    </source>
</evidence>
<dbReference type="STRING" id="1005944.SAMN05192576_2184"/>
<dbReference type="RefSeq" id="WP_091024665.1">
    <property type="nucleotide sequence ID" value="NZ_BKAE01000006.1"/>
</dbReference>
<comment type="catalytic activity">
    <reaction evidence="16">
        <text>L-tyrosyl-[protein] + ATP = O-phospho-L-tyrosyl-[protein] + ADP + H(+)</text>
        <dbReference type="Rhea" id="RHEA:10596"/>
        <dbReference type="Rhea" id="RHEA-COMP:10136"/>
        <dbReference type="Rhea" id="RHEA-COMP:20101"/>
        <dbReference type="ChEBI" id="CHEBI:15378"/>
        <dbReference type="ChEBI" id="CHEBI:30616"/>
        <dbReference type="ChEBI" id="CHEBI:46858"/>
        <dbReference type="ChEBI" id="CHEBI:61978"/>
        <dbReference type="ChEBI" id="CHEBI:456216"/>
        <dbReference type="EC" id="2.7.10.2"/>
    </reaction>
</comment>
<keyword evidence="15 20" id="KW-0829">Tyrosine-protein kinase</keyword>
<proteinExistence type="inferred from homology"/>
<dbReference type="Pfam" id="PF02706">
    <property type="entry name" value="Wzz"/>
    <property type="match status" value="1"/>
</dbReference>
<evidence type="ECO:0000256" key="8">
    <source>
        <dbReference type="ARBA" id="ARBA00022679"/>
    </source>
</evidence>
<evidence type="ECO:0000256" key="10">
    <source>
        <dbReference type="ARBA" id="ARBA00022741"/>
    </source>
</evidence>
<evidence type="ECO:0000313" key="20">
    <source>
        <dbReference type="EMBL" id="SDN47074.1"/>
    </source>
</evidence>
<comment type="similarity">
    <text evidence="4">Belongs to the etk/wzc family.</text>
</comment>
<gene>
    <name evidence="20" type="ORF">SAMN05192576_2184</name>
</gene>
<dbReference type="GO" id="GO:0005886">
    <property type="term" value="C:plasma membrane"/>
    <property type="evidence" value="ECO:0007669"/>
    <property type="project" value="UniProtKB-SubCell"/>
</dbReference>